<sequence length="41" mass="4661">MLSNHLLNLNRPIAEAVGRFFIGRMMTFFARKTLFGGCILC</sequence>
<comment type="caution">
    <text evidence="1">The sequence shown here is derived from an EMBL/GenBank/DDBJ whole genome shotgun (WGS) entry which is preliminary data.</text>
</comment>
<protein>
    <submittedName>
        <fullName evidence="1">Uncharacterized protein</fullName>
    </submittedName>
</protein>
<proteinExistence type="predicted"/>
<gene>
    <name evidence="1" type="ORF">EVA_08736</name>
</gene>
<dbReference type="AlphaFoldDB" id="J9G7E6"/>
<accession>J9G7E6</accession>
<organism evidence="1">
    <name type="scientific">gut metagenome</name>
    <dbReference type="NCBI Taxonomy" id="749906"/>
    <lineage>
        <taxon>unclassified sequences</taxon>
        <taxon>metagenomes</taxon>
        <taxon>organismal metagenomes</taxon>
    </lineage>
</organism>
<reference evidence="1" key="1">
    <citation type="journal article" date="2012" name="PLoS ONE">
        <title>Gene sets for utilization of primary and secondary nutrition supplies in the distal gut of endangered iberian lynx.</title>
        <authorList>
            <person name="Alcaide M."/>
            <person name="Messina E."/>
            <person name="Richter M."/>
            <person name="Bargiela R."/>
            <person name="Peplies J."/>
            <person name="Huws S.A."/>
            <person name="Newbold C.J."/>
            <person name="Golyshin P.N."/>
            <person name="Simon M.A."/>
            <person name="Lopez G."/>
            <person name="Yakimov M.M."/>
            <person name="Ferrer M."/>
        </authorList>
    </citation>
    <scope>NUCLEOTIDE SEQUENCE</scope>
</reference>
<dbReference type="EMBL" id="AMCI01002278">
    <property type="protein sequence ID" value="EJX03157.1"/>
    <property type="molecule type" value="Genomic_DNA"/>
</dbReference>
<evidence type="ECO:0000313" key="1">
    <source>
        <dbReference type="EMBL" id="EJX03157.1"/>
    </source>
</evidence>
<name>J9G7E6_9ZZZZ</name>